<feature type="compositionally biased region" description="Low complexity" evidence="1">
    <location>
        <begin position="323"/>
        <end position="346"/>
    </location>
</feature>
<gene>
    <name evidence="2" type="ORF">C500_14151</name>
</gene>
<accession>L9USU9</accession>
<dbReference type="Proteomes" id="UP000011543">
    <property type="component" value="Unassembled WGS sequence"/>
</dbReference>
<reference evidence="2 3" key="1">
    <citation type="journal article" date="2014" name="PLoS Genet.">
        <title>Phylogenetically driven sequencing of extremely halophilic archaea reveals strategies for static and dynamic osmo-response.</title>
        <authorList>
            <person name="Becker E.A."/>
            <person name="Seitzer P.M."/>
            <person name="Tritt A."/>
            <person name="Larsen D."/>
            <person name="Krusor M."/>
            <person name="Yao A.I."/>
            <person name="Wu D."/>
            <person name="Madern D."/>
            <person name="Eisen J.A."/>
            <person name="Darling A.E."/>
            <person name="Facciotti M.T."/>
        </authorList>
    </citation>
    <scope>NUCLEOTIDE SEQUENCE [LARGE SCALE GENOMIC DNA]</scope>
    <source>
        <strain evidence="3">ATCC 43099 / DSM 3394 / CCM 3739 / CIP 104546 / IAM 13178 / JCM 8861 / NBRC 102185 / NCIMB 2190 / MS3</strain>
    </source>
</reference>
<evidence type="ECO:0000313" key="2">
    <source>
        <dbReference type="EMBL" id="ELY27797.1"/>
    </source>
</evidence>
<organism evidence="2 3">
    <name type="scientific">Natrialba magadii (strain ATCC 43099 / DSM 3394 / CCM 3739 / CIP 104546 / IAM 13178 / JCM 8861 / NBRC 102185 / NCIMB 2190 / MS3)</name>
    <name type="common">Natronobacterium magadii</name>
    <dbReference type="NCBI Taxonomy" id="547559"/>
    <lineage>
        <taxon>Archaea</taxon>
        <taxon>Methanobacteriati</taxon>
        <taxon>Methanobacteriota</taxon>
        <taxon>Stenosarchaea group</taxon>
        <taxon>Halobacteria</taxon>
        <taxon>Halobacteriales</taxon>
        <taxon>Natrialbaceae</taxon>
        <taxon>Natrialba</taxon>
    </lineage>
</organism>
<dbReference type="RefSeq" id="WP_004216026.1">
    <property type="nucleotide sequence ID" value="NC_013922.1"/>
</dbReference>
<name>L9USU9_NATMM</name>
<dbReference type="GeneID" id="8826080"/>
<evidence type="ECO:0000313" key="3">
    <source>
        <dbReference type="Proteomes" id="UP000011543"/>
    </source>
</evidence>
<evidence type="ECO:0000256" key="1">
    <source>
        <dbReference type="SAM" id="MobiDB-lite"/>
    </source>
</evidence>
<sequence length="858" mass="92484">MAMRRTTITDPVTISVTGTTLQARDIAGNTSSFGLVGWDQLEDPHSFDEPIDAVTVGRVSEIRYDLLNMVDIQRVDGTLPQPQSESGSDEDGGDNAVGPTDTPDTESAAERTAGDEDATNPRLSVEAGDQELTLPDGAYICRFDANLFVRLRFDAPVTIKNRSRGPMTISFEHPTRVTFGFKSPVDYPRDEITVAPTPNGVATALSYLSRSIETTTADRVHRNYRGYPPLLAVDDNATETIVPDSIRENTPETGLELVVPPDLSTLFVAAPLAYYLGARVRTTEQVGLESDRAGATAGAGAGVGSGAGTKNMDAGEARDDSSCDSNGNDSNSSDNSDSNDNSASNSTITPYLHAPAIDFHHEFANGPAFATAVRALLQRTFFLDLLVSWIEPTEPTVLESDALTDAGIDLSDCPEQSIAERVQTYLSLPDEPIDEILPQWPYRMTVAPTAAHIDVLPHLLYDLAAIETPAGSCFEVEGDGESGSGSGSECECECECENKVVDKSTGTASDSNTEDSRRIGELRSWDTEDEADTLDDPLAMRRRIHGVLDDGTIADEAGKRADGDPLTPHAPRSQANWSTFIAHPKAYENRLSDLEQQSDERTVIVVFATESIPESAREQIVDTYRRRSDAVSPRVERVDDPTRVELADVFTAGADFLHYIGDCDDDGVGFACTDGTLSPTALPGNEVGLFQLDAANAAGVARRLIEVGSIAGVAGYRTPASERDVSVTTTIGELLLYGQSLATAHTCATVQTDGSGGVVVGDGTHRFVAKWQPSEIQSLQEADDGTIRGLSVPFPVDPVGAHWRGNRPENKRLIPATITHEIAPEGLSEYISNTVRPIYYNGEFYWPEEQKQLLYPMS</sequence>
<feature type="region of interest" description="Disordered" evidence="1">
    <location>
        <begin position="75"/>
        <end position="129"/>
    </location>
</feature>
<protein>
    <submittedName>
        <fullName evidence="2">Uncharacterized protein</fullName>
    </submittedName>
</protein>
<feature type="compositionally biased region" description="Basic and acidic residues" evidence="1">
    <location>
        <begin position="514"/>
        <end position="526"/>
    </location>
</feature>
<comment type="caution">
    <text evidence="2">The sequence shown here is derived from an EMBL/GenBank/DDBJ whole genome shotgun (WGS) entry which is preliminary data.</text>
</comment>
<feature type="region of interest" description="Disordered" evidence="1">
    <location>
        <begin position="502"/>
        <end position="531"/>
    </location>
</feature>
<proteinExistence type="predicted"/>
<feature type="compositionally biased region" description="Gly residues" evidence="1">
    <location>
        <begin position="297"/>
        <end position="307"/>
    </location>
</feature>
<feature type="region of interest" description="Disordered" evidence="1">
    <location>
        <begin position="290"/>
        <end position="347"/>
    </location>
</feature>
<dbReference type="AlphaFoldDB" id="L9USU9"/>
<dbReference type="OrthoDB" id="191514at2157"/>
<dbReference type="PATRIC" id="fig|547559.17.peg.2802"/>
<dbReference type="EMBL" id="AOHS01000044">
    <property type="protein sequence ID" value="ELY27797.1"/>
    <property type="molecule type" value="Genomic_DNA"/>
</dbReference>